<keyword evidence="8 19" id="KW-0732">Signal</keyword>
<dbReference type="EMBL" id="OZ075121">
    <property type="protein sequence ID" value="CAL4897898.1"/>
    <property type="molecule type" value="Genomic_DNA"/>
</dbReference>
<keyword evidence="4" id="KW-1003">Cell membrane</keyword>
<dbReference type="PANTHER" id="PTHR27007">
    <property type="match status" value="1"/>
</dbReference>
<evidence type="ECO:0000256" key="7">
    <source>
        <dbReference type="ARBA" id="ARBA00022692"/>
    </source>
</evidence>
<evidence type="ECO:0000313" key="22">
    <source>
        <dbReference type="EMBL" id="CAM0147899.1"/>
    </source>
</evidence>
<dbReference type="PROSITE" id="PS00108">
    <property type="entry name" value="PROTEIN_KINASE_ST"/>
    <property type="match status" value="1"/>
</dbReference>
<dbReference type="EMBL" id="CAXIPR030001035">
    <property type="protein sequence ID" value="CAM0147899.1"/>
    <property type="molecule type" value="Genomic_DNA"/>
</dbReference>
<evidence type="ECO:0000256" key="1">
    <source>
        <dbReference type="ARBA" id="ARBA00004251"/>
    </source>
</evidence>
<keyword evidence="12 18" id="KW-1133">Transmembrane helix</keyword>
<feature type="signal peptide" evidence="19">
    <location>
        <begin position="1"/>
        <end position="19"/>
    </location>
</feature>
<keyword evidence="15" id="KW-0325">Glycoprotein</keyword>
<dbReference type="InterPro" id="IPR011009">
    <property type="entry name" value="Kinase-like_dom_sf"/>
</dbReference>
<evidence type="ECO:0000256" key="3">
    <source>
        <dbReference type="ARBA" id="ARBA00010217"/>
    </source>
</evidence>
<dbReference type="GO" id="GO:0004674">
    <property type="term" value="F:protein serine/threonine kinase activity"/>
    <property type="evidence" value="ECO:0007669"/>
    <property type="project" value="UniProtKB-KW"/>
</dbReference>
<comment type="similarity">
    <text evidence="2">In the N-terminal section; belongs to the leguminous lectin family.</text>
</comment>
<feature type="domain" description="Protein kinase" evidence="20">
    <location>
        <begin position="371"/>
        <end position="653"/>
    </location>
</feature>
<dbReference type="InterPro" id="IPR008271">
    <property type="entry name" value="Ser/Thr_kinase_AS"/>
</dbReference>
<evidence type="ECO:0000313" key="21">
    <source>
        <dbReference type="EMBL" id="CAL4897898.1"/>
    </source>
</evidence>
<evidence type="ECO:0000313" key="23">
    <source>
        <dbReference type="Proteomes" id="UP001497457"/>
    </source>
</evidence>
<dbReference type="CDD" id="cd14066">
    <property type="entry name" value="STKc_IRAK"/>
    <property type="match status" value="1"/>
</dbReference>
<keyword evidence="6" id="KW-0808">Transferase</keyword>
<evidence type="ECO:0000256" key="2">
    <source>
        <dbReference type="ARBA" id="ARBA00008536"/>
    </source>
</evidence>
<evidence type="ECO:0000256" key="4">
    <source>
        <dbReference type="ARBA" id="ARBA00022475"/>
    </source>
</evidence>
<keyword evidence="5" id="KW-0723">Serine/threonine-protein kinase</keyword>
<evidence type="ECO:0000256" key="16">
    <source>
        <dbReference type="PROSITE-ProRule" id="PRU10141"/>
    </source>
</evidence>
<evidence type="ECO:0000256" key="11">
    <source>
        <dbReference type="ARBA" id="ARBA00022840"/>
    </source>
</evidence>
<keyword evidence="23" id="KW-1185">Reference proteome</keyword>
<dbReference type="Gene3D" id="1.10.510.10">
    <property type="entry name" value="Transferase(Phosphotransferase) domain 1"/>
    <property type="match status" value="1"/>
</dbReference>
<keyword evidence="13 18" id="KW-0472">Membrane</keyword>
<sequence>MGLLILLFLLPVATSSANAAASGGGGGCNRRCNDTVIPYPFGFSGDCPILLACNATTSTALLIPRSTAAVNKYEIISTWFNSTTSTFGISVRPSCNRTVHDTKASLTGANYGVSSRTMTILGGRGCRPRAPAASSSSCNISEDLMNMEVHRVHCGAGGNAAAWMCVASTPNATVAAEGVPQFLEWAKVEATGCEDVLLAAAPMQGVLWFRMVEMGWWLNGTCATAGQCAEQATCHDVETPSGAWGHRCTCSNGMAGDGFLAGDGCYYDPLEAWRLKRGKLPAAAVVGFVSATSFAFLLSFGVSAWFCCLQQRKRQNSTVQMLKTITTTEALNGGSRVFRGELVEGDLEQEEGVTGPRRFSYDDLATATGNFSNDRRLGRGGFGSVYRGFLEDTNREVAVKRVSETSRQGWKEFVAEVRIISRLRHRNLVQLIGWCHGGDDELLLVYELMHNGSLDTHLYDPKQVLTWPARYGIAVGVGAALLYLHQETERRVVHRDVKPSNVMLDASFNAKLGDFGLSRLIDDGRRSYTTGVAGTVGYIDPEYMLAGRASVESDVYSFGVLLLEITSGRRPAVLVIDEDRDDFVHLVQWVWNFYGGVSILDAADARLGGEFDAREMACTMLVGLWCAHPDRGLRPTIRQAVSVLRFEAPPPSLPAKMPVATYGPPADRPETTASSSGEAATTVRDGGSDGVGRSSDTELSDETSKC</sequence>
<feature type="compositionally biased region" description="Low complexity" evidence="17">
    <location>
        <begin position="671"/>
        <end position="685"/>
    </location>
</feature>
<reference evidence="22 23" key="1">
    <citation type="submission" date="2024-10" db="EMBL/GenBank/DDBJ databases">
        <authorList>
            <person name="Ryan C."/>
        </authorList>
    </citation>
    <scope>NUCLEOTIDE SEQUENCE [LARGE SCALE GENOMIC DNA]</scope>
</reference>
<evidence type="ECO:0000256" key="13">
    <source>
        <dbReference type="ARBA" id="ARBA00023136"/>
    </source>
</evidence>
<dbReference type="Gene3D" id="3.30.200.20">
    <property type="entry name" value="Phosphorylase Kinase, domain 1"/>
    <property type="match status" value="1"/>
</dbReference>
<keyword evidence="11 16" id="KW-0067">ATP-binding</keyword>
<evidence type="ECO:0000256" key="10">
    <source>
        <dbReference type="ARBA" id="ARBA00022777"/>
    </source>
</evidence>
<feature type="transmembrane region" description="Helical" evidence="18">
    <location>
        <begin position="282"/>
        <end position="307"/>
    </location>
</feature>
<proteinExistence type="inferred from homology"/>
<evidence type="ECO:0000256" key="12">
    <source>
        <dbReference type="ARBA" id="ARBA00022989"/>
    </source>
</evidence>
<evidence type="ECO:0000256" key="17">
    <source>
        <dbReference type="SAM" id="MobiDB-lite"/>
    </source>
</evidence>
<dbReference type="PROSITE" id="PS50011">
    <property type="entry name" value="PROTEIN_KINASE_DOM"/>
    <property type="match status" value="1"/>
</dbReference>
<dbReference type="AlphaFoldDB" id="A0ABC9GZH3"/>
<comment type="subcellular location">
    <subcellularLocation>
        <location evidence="1">Cell membrane</location>
        <topology evidence="1">Single-pass type I membrane protein</topology>
    </subcellularLocation>
</comment>
<evidence type="ECO:0000256" key="6">
    <source>
        <dbReference type="ARBA" id="ARBA00022679"/>
    </source>
</evidence>
<dbReference type="Pfam" id="PF07714">
    <property type="entry name" value="PK_Tyr_Ser-Thr"/>
    <property type="match status" value="1"/>
</dbReference>
<dbReference type="PROSITE" id="PS00107">
    <property type="entry name" value="PROTEIN_KINASE_ATP"/>
    <property type="match status" value="1"/>
</dbReference>
<gene>
    <name evidence="22" type="ORF">URODEC1_LOCUS121266</name>
    <name evidence="21" type="ORF">URODEC1_LOCUS7490</name>
</gene>
<dbReference type="InterPro" id="IPR017441">
    <property type="entry name" value="Protein_kinase_ATP_BS"/>
</dbReference>
<feature type="binding site" evidence="16">
    <location>
        <position position="400"/>
    </location>
    <ligand>
        <name>ATP</name>
        <dbReference type="ChEBI" id="CHEBI:30616"/>
    </ligand>
</feature>
<comment type="similarity">
    <text evidence="3">In the C-terminal section; belongs to the protein kinase superfamily. Ser/Thr protein kinase family.</text>
</comment>
<name>A0ABC9GZH3_9POAL</name>
<dbReference type="InterPro" id="IPR001245">
    <property type="entry name" value="Ser-Thr/Tyr_kinase_cat_dom"/>
</dbReference>
<feature type="region of interest" description="Disordered" evidence="17">
    <location>
        <begin position="654"/>
        <end position="706"/>
    </location>
</feature>
<dbReference type="InterPro" id="IPR000719">
    <property type="entry name" value="Prot_kinase_dom"/>
</dbReference>
<dbReference type="Proteomes" id="UP001497457">
    <property type="component" value="Chromosome 11b"/>
</dbReference>
<keyword evidence="14" id="KW-0675">Receptor</keyword>
<dbReference type="GO" id="GO:0005524">
    <property type="term" value="F:ATP binding"/>
    <property type="evidence" value="ECO:0007669"/>
    <property type="project" value="UniProtKB-UniRule"/>
</dbReference>
<evidence type="ECO:0000256" key="8">
    <source>
        <dbReference type="ARBA" id="ARBA00022729"/>
    </source>
</evidence>
<dbReference type="GO" id="GO:0005886">
    <property type="term" value="C:plasma membrane"/>
    <property type="evidence" value="ECO:0007669"/>
    <property type="project" value="UniProtKB-SubCell"/>
</dbReference>
<dbReference type="FunFam" id="3.30.200.20:FF:000168">
    <property type="entry name" value="L-type lectin-domain containing receptor kinase IX.1"/>
    <property type="match status" value="1"/>
</dbReference>
<dbReference type="InterPro" id="IPR050528">
    <property type="entry name" value="L-type_Lectin-RKs"/>
</dbReference>
<organism evidence="22 23">
    <name type="scientific">Urochloa decumbens</name>
    <dbReference type="NCBI Taxonomy" id="240449"/>
    <lineage>
        <taxon>Eukaryota</taxon>
        <taxon>Viridiplantae</taxon>
        <taxon>Streptophyta</taxon>
        <taxon>Embryophyta</taxon>
        <taxon>Tracheophyta</taxon>
        <taxon>Spermatophyta</taxon>
        <taxon>Magnoliopsida</taxon>
        <taxon>Liliopsida</taxon>
        <taxon>Poales</taxon>
        <taxon>Poaceae</taxon>
        <taxon>PACMAD clade</taxon>
        <taxon>Panicoideae</taxon>
        <taxon>Panicodae</taxon>
        <taxon>Paniceae</taxon>
        <taxon>Melinidinae</taxon>
        <taxon>Urochloa</taxon>
    </lineage>
</organism>
<evidence type="ECO:0000259" key="20">
    <source>
        <dbReference type="PROSITE" id="PS50011"/>
    </source>
</evidence>
<dbReference type="GO" id="GO:0002229">
    <property type="term" value="P:defense response to oomycetes"/>
    <property type="evidence" value="ECO:0007669"/>
    <property type="project" value="UniProtKB-ARBA"/>
</dbReference>
<dbReference type="SUPFAM" id="SSF56112">
    <property type="entry name" value="Protein kinase-like (PK-like)"/>
    <property type="match status" value="1"/>
</dbReference>
<dbReference type="SMART" id="SM00220">
    <property type="entry name" value="S_TKc"/>
    <property type="match status" value="1"/>
</dbReference>
<evidence type="ECO:0000256" key="14">
    <source>
        <dbReference type="ARBA" id="ARBA00023170"/>
    </source>
</evidence>
<dbReference type="FunFam" id="1.10.510.10:FF:000240">
    <property type="entry name" value="Lectin-domain containing receptor kinase A4.3"/>
    <property type="match status" value="1"/>
</dbReference>
<protein>
    <recommendedName>
        <fullName evidence="20">Protein kinase domain-containing protein</fullName>
    </recommendedName>
</protein>
<evidence type="ECO:0000256" key="19">
    <source>
        <dbReference type="SAM" id="SignalP"/>
    </source>
</evidence>
<keyword evidence="10" id="KW-0418">Kinase</keyword>
<feature type="chain" id="PRO_5044722121" description="Protein kinase domain-containing protein" evidence="19">
    <location>
        <begin position="20"/>
        <end position="706"/>
    </location>
</feature>
<keyword evidence="9 16" id="KW-0547">Nucleotide-binding</keyword>
<evidence type="ECO:0000256" key="5">
    <source>
        <dbReference type="ARBA" id="ARBA00022527"/>
    </source>
</evidence>
<keyword evidence="7 18" id="KW-0812">Transmembrane</keyword>
<evidence type="ECO:0000256" key="15">
    <source>
        <dbReference type="ARBA" id="ARBA00023180"/>
    </source>
</evidence>
<accession>A0ABC9GZH3</accession>
<evidence type="ECO:0000256" key="18">
    <source>
        <dbReference type="SAM" id="Phobius"/>
    </source>
</evidence>
<dbReference type="Proteomes" id="UP001497457">
    <property type="component" value="Unassembled WGS sequence"/>
</dbReference>
<evidence type="ECO:0000256" key="9">
    <source>
        <dbReference type="ARBA" id="ARBA00022741"/>
    </source>
</evidence>